<feature type="compositionally biased region" description="Polar residues" evidence="4">
    <location>
        <begin position="520"/>
        <end position="565"/>
    </location>
</feature>
<organism evidence="6 7">
    <name type="scientific">Limulus polyphemus</name>
    <name type="common">Atlantic horseshoe crab</name>
    <dbReference type="NCBI Taxonomy" id="6850"/>
    <lineage>
        <taxon>Eukaryota</taxon>
        <taxon>Metazoa</taxon>
        <taxon>Ecdysozoa</taxon>
        <taxon>Arthropoda</taxon>
        <taxon>Chelicerata</taxon>
        <taxon>Merostomata</taxon>
        <taxon>Xiphosura</taxon>
        <taxon>Limulidae</taxon>
        <taxon>Limulus</taxon>
    </lineage>
</organism>
<evidence type="ECO:0000256" key="3">
    <source>
        <dbReference type="ARBA" id="ARBA00023054"/>
    </source>
</evidence>
<feature type="compositionally biased region" description="Basic and acidic residues" evidence="4">
    <location>
        <begin position="1226"/>
        <end position="1247"/>
    </location>
</feature>
<feature type="compositionally biased region" description="Basic residues" evidence="4">
    <location>
        <begin position="8"/>
        <end position="18"/>
    </location>
</feature>
<feature type="compositionally biased region" description="Low complexity" evidence="4">
    <location>
        <begin position="569"/>
        <end position="580"/>
    </location>
</feature>
<keyword evidence="2" id="KW-0597">Phosphoprotein</keyword>
<feature type="compositionally biased region" description="Polar residues" evidence="4">
    <location>
        <begin position="965"/>
        <end position="994"/>
    </location>
</feature>
<feature type="compositionally biased region" description="Basic and acidic residues" evidence="4">
    <location>
        <begin position="1001"/>
        <end position="1016"/>
    </location>
</feature>
<feature type="domain" description="FAM193 C-terminal" evidence="5">
    <location>
        <begin position="1362"/>
        <end position="1414"/>
    </location>
</feature>
<evidence type="ECO:0000259" key="5">
    <source>
        <dbReference type="Pfam" id="PF15914"/>
    </source>
</evidence>
<sequence>MSSSENKRSKRRKNKKGGRSSFQTTLQNKGIENGVEISATASSKSHPQLNNTNSIITNRTVPLETDLENLHNGSMKGITSEDCRIMEQQVDMGLVADLDSLEQANPYLGGERCLLCRCERSGRRDGDGAAENEGIINLIRDSTDWRREDVKIPTSIAQLPLWVCSDCKTRVEEEQRTFEPPVMDYIPKSRDSPTFYDEDVQEVNFSGEDDLSSVCQCETCNERRAIETQQVQEQQELRNCWLELKQAVHHIYRDAGLSPGEALAEQQLLPPRGEQPPNVEFLRKLVHRLCSHDPHRLYQCLVAQVHLFIVEMRLRLLRQLVSGNAAAQREKSFARALLEEYAKLCTASKQLSPILSDLAKHMKRFNLTWELVNRHLFQSLVYSDAVIHNGLPDISNQRLGGALRDKCQHESIALLQTFDQEMTVLAVKWQEAQQLLYEFTQEHMASLAKQRVLQKDWEVFSSHWKSIDDQALSKTTPFVQTCPCDECMNSKQLSTSHFVPSLLTPEELAHMAEQADGDSSYRQPNSFSNHYSKGSEKNAITSVQSPLANSHARQYTTPSHSQLRHPSQKESSQLVSSSKQTLEVQRVVIGAPTESNETSVCSQSPVSISKSDSNRPSRALKHHHCQLCLKQNSHRTDQTTHVQCDLSQPCHVCCQNYQSNYATSTYSHSVSNSNFNVSITAPSSPLRHSFVSTSQLNDTSEFAQHWNFRGLTIEEKGQETKLETLSTNGTTEPRPCECHACTQLKDQGHFSVGPFSKTFPLLPSVFPPLPHLGEVGRTGPAKPHIHPHLYNLHAGKSSTVGVQTTKSTQHLAWPLNLDAEAQEMLQRQICLATLGDWDSYENEPRALTHQKYGSCLGSDMYFNPHSSFPSMVSSSVVLDTGKIRNADVIGHCDDSVREGDYHYSFSVQQSSVSAPSGTAHRSPSLQRSPGSKRHHSNSETACSVYTHEHMGDCCLSGKMSSSLRNVPSKSNSILSKDQQVSSTTNGIDSSTNKHMVNGENRGSHCGEADCESHTPDGEDSVDDSCSEQSSSTSISNHRESRVCDCCYCEVFGHGMAAMAPVSRNYPEMRERLRLKLSKRKAENGVSNKKDHPEPSESPLGYRPLDEVLNYINGTDNKDSAKHSNSKSAKKHRKKIRKAEERAQRKDHDKKGEQLSSQNVENDKYEQFSTGPCPGLKEELIYEKHIEVPPCDQFVHQKSEAQAKIQQSRKEMYGKVKPTPNGNGYQEMERKEAVQHSQSEEKQKKQDLEASQPVYQQVILNGYVTALTQDKENNAPVKKIEVSLPMTSNSISPPVLDSKVLNQAGVWATYCKNNRMSKEEDSSMKKAEGSNKNGDIQQLSKLSVRGKKNKKKKNCTDDITCPDEVFLPNYNGLENGELDELERELEDFKRFCMNSVPPAHREKVHVNLKDIVVKTRRPNYGISTLAGGP</sequence>
<dbReference type="GeneID" id="106464349"/>
<feature type="region of interest" description="Disordered" evidence="4">
    <location>
        <begin position="1198"/>
        <end position="1248"/>
    </location>
</feature>
<feature type="region of interest" description="Disordered" evidence="4">
    <location>
        <begin position="1077"/>
        <end position="1172"/>
    </location>
</feature>
<feature type="region of interest" description="Disordered" evidence="4">
    <location>
        <begin position="594"/>
        <end position="615"/>
    </location>
</feature>
<dbReference type="Pfam" id="PF15914">
    <property type="entry name" value="FAM193_C"/>
    <property type="match status" value="1"/>
</dbReference>
<feature type="region of interest" description="Disordered" evidence="4">
    <location>
        <begin position="912"/>
        <end position="938"/>
    </location>
</feature>
<accession>A0ABM1SVU0</accession>
<dbReference type="InterPro" id="IPR029717">
    <property type="entry name" value="FAM193"/>
</dbReference>
<feature type="compositionally biased region" description="Basic and acidic residues" evidence="4">
    <location>
        <begin position="1137"/>
        <end position="1152"/>
    </location>
</feature>
<keyword evidence="3" id="KW-0175">Coiled coil</keyword>
<feature type="compositionally biased region" description="Basic and acidic residues" evidence="4">
    <location>
        <begin position="1077"/>
        <end position="1094"/>
    </location>
</feature>
<feature type="region of interest" description="Disordered" evidence="4">
    <location>
        <begin position="1314"/>
        <end position="1353"/>
    </location>
</feature>
<feature type="region of interest" description="Disordered" evidence="4">
    <location>
        <begin position="513"/>
        <end position="581"/>
    </location>
</feature>
<protein>
    <submittedName>
        <fullName evidence="7">Protein FAM193A-like isoform X1</fullName>
    </submittedName>
</protein>
<proteinExistence type="inferred from homology"/>
<feature type="compositionally biased region" description="Polar residues" evidence="4">
    <location>
        <begin position="1329"/>
        <end position="1340"/>
    </location>
</feature>
<feature type="compositionally biased region" description="Basic residues" evidence="4">
    <location>
        <begin position="1123"/>
        <end position="1136"/>
    </location>
</feature>
<feature type="compositionally biased region" description="Basic and acidic residues" evidence="4">
    <location>
        <begin position="1315"/>
        <end position="1328"/>
    </location>
</feature>
<evidence type="ECO:0000256" key="1">
    <source>
        <dbReference type="ARBA" id="ARBA00009689"/>
    </source>
</evidence>
<dbReference type="PANTHER" id="PTHR15109">
    <property type="entry name" value="AGAP004327-PA"/>
    <property type="match status" value="1"/>
</dbReference>
<feature type="region of interest" description="Disordered" evidence="4">
    <location>
        <begin position="1"/>
        <end position="31"/>
    </location>
</feature>
<evidence type="ECO:0000256" key="4">
    <source>
        <dbReference type="SAM" id="MobiDB-lite"/>
    </source>
</evidence>
<name>A0ABM1SVU0_LIMPO</name>
<dbReference type="PANTHER" id="PTHR15109:SF3">
    <property type="entry name" value="PROTEIN FAM193B"/>
    <property type="match status" value="1"/>
</dbReference>
<keyword evidence="6" id="KW-1185">Reference proteome</keyword>
<gene>
    <name evidence="7" type="primary">LOC106464349</name>
</gene>
<feature type="compositionally biased region" description="Basic residues" evidence="4">
    <location>
        <begin position="1343"/>
        <end position="1352"/>
    </location>
</feature>
<evidence type="ECO:0000256" key="2">
    <source>
        <dbReference type="ARBA" id="ARBA00022553"/>
    </source>
</evidence>
<dbReference type="Proteomes" id="UP000694941">
    <property type="component" value="Unplaced"/>
</dbReference>
<comment type="similarity">
    <text evidence="1">Belongs to the FAM193 family.</text>
</comment>
<feature type="compositionally biased region" description="Polar residues" evidence="4">
    <location>
        <begin position="912"/>
        <end position="929"/>
    </location>
</feature>
<dbReference type="RefSeq" id="XP_022247746.1">
    <property type="nucleotide sequence ID" value="XM_022392038.1"/>
</dbReference>
<reference evidence="7" key="1">
    <citation type="submission" date="2025-08" db="UniProtKB">
        <authorList>
            <consortium name="RefSeq"/>
        </authorList>
    </citation>
    <scope>IDENTIFICATION</scope>
    <source>
        <tissue evidence="7">Muscle</tissue>
    </source>
</reference>
<feature type="region of interest" description="Disordered" evidence="4">
    <location>
        <begin position="965"/>
        <end position="1033"/>
    </location>
</feature>
<evidence type="ECO:0000313" key="6">
    <source>
        <dbReference type="Proteomes" id="UP000694941"/>
    </source>
</evidence>
<dbReference type="InterPro" id="IPR031802">
    <property type="entry name" value="FAM193_C"/>
</dbReference>
<evidence type="ECO:0000313" key="7">
    <source>
        <dbReference type="RefSeq" id="XP_022247746.1"/>
    </source>
</evidence>